<keyword evidence="8" id="KW-1185">Reference proteome</keyword>
<feature type="region of interest" description="Disordered" evidence="5">
    <location>
        <begin position="67"/>
        <end position="110"/>
    </location>
</feature>
<dbReference type="GO" id="GO:0008270">
    <property type="term" value="F:zinc ion binding"/>
    <property type="evidence" value="ECO:0007669"/>
    <property type="project" value="UniProtKB-KW"/>
</dbReference>
<dbReference type="InterPro" id="IPR013083">
    <property type="entry name" value="Znf_RING/FYVE/PHD"/>
</dbReference>
<evidence type="ECO:0000259" key="6">
    <source>
        <dbReference type="PROSITE" id="PS50089"/>
    </source>
</evidence>
<evidence type="ECO:0000256" key="5">
    <source>
        <dbReference type="SAM" id="MobiDB-lite"/>
    </source>
</evidence>
<keyword evidence="2 4" id="KW-0863">Zinc-finger</keyword>
<gene>
    <name evidence="7" type="ORF">GOMPHAMPRED_004025</name>
</gene>
<feature type="compositionally biased region" description="Basic and acidic residues" evidence="5">
    <location>
        <begin position="153"/>
        <end position="170"/>
    </location>
</feature>
<proteinExistence type="predicted"/>
<comment type="caution">
    <text evidence="7">The sequence shown here is derived from an EMBL/GenBank/DDBJ whole genome shotgun (WGS) entry which is preliminary data.</text>
</comment>
<dbReference type="SMART" id="SM00184">
    <property type="entry name" value="RING"/>
    <property type="match status" value="1"/>
</dbReference>
<dbReference type="EMBL" id="CAJPDQ010000024">
    <property type="protein sequence ID" value="CAF9925975.1"/>
    <property type="molecule type" value="Genomic_DNA"/>
</dbReference>
<dbReference type="InterPro" id="IPR047134">
    <property type="entry name" value="RNF4"/>
</dbReference>
<dbReference type="AlphaFoldDB" id="A0A8H3IM38"/>
<feature type="compositionally biased region" description="Polar residues" evidence="5">
    <location>
        <begin position="132"/>
        <end position="146"/>
    </location>
</feature>
<dbReference type="Gene3D" id="3.30.40.10">
    <property type="entry name" value="Zinc/RING finger domain, C3HC4 (zinc finger)"/>
    <property type="match status" value="1"/>
</dbReference>
<dbReference type="Pfam" id="PF13920">
    <property type="entry name" value="zf-C3HC4_3"/>
    <property type="match status" value="1"/>
</dbReference>
<evidence type="ECO:0000256" key="3">
    <source>
        <dbReference type="ARBA" id="ARBA00022833"/>
    </source>
</evidence>
<feature type="compositionally biased region" description="Pro residues" evidence="5">
    <location>
        <begin position="1"/>
        <end position="10"/>
    </location>
</feature>
<dbReference type="Proteomes" id="UP000664169">
    <property type="component" value="Unassembled WGS sequence"/>
</dbReference>
<dbReference type="InterPro" id="IPR017907">
    <property type="entry name" value="Znf_RING_CS"/>
</dbReference>
<keyword evidence="3" id="KW-0862">Zinc</keyword>
<dbReference type="InterPro" id="IPR001841">
    <property type="entry name" value="Znf_RING"/>
</dbReference>
<dbReference type="OrthoDB" id="6270329at2759"/>
<feature type="compositionally biased region" description="Polar residues" evidence="5">
    <location>
        <begin position="93"/>
        <end position="110"/>
    </location>
</feature>
<organism evidence="7 8">
    <name type="scientific">Gomphillus americanus</name>
    <dbReference type="NCBI Taxonomy" id="1940652"/>
    <lineage>
        <taxon>Eukaryota</taxon>
        <taxon>Fungi</taxon>
        <taxon>Dikarya</taxon>
        <taxon>Ascomycota</taxon>
        <taxon>Pezizomycotina</taxon>
        <taxon>Lecanoromycetes</taxon>
        <taxon>OSLEUM clade</taxon>
        <taxon>Ostropomycetidae</taxon>
        <taxon>Ostropales</taxon>
        <taxon>Graphidaceae</taxon>
        <taxon>Gomphilloideae</taxon>
        <taxon>Gomphillus</taxon>
    </lineage>
</organism>
<evidence type="ECO:0000313" key="8">
    <source>
        <dbReference type="Proteomes" id="UP000664169"/>
    </source>
</evidence>
<dbReference type="PANTHER" id="PTHR23041">
    <property type="entry name" value="RING FINGER DOMAIN-CONTAINING"/>
    <property type="match status" value="1"/>
</dbReference>
<reference evidence="7" key="1">
    <citation type="submission" date="2021-03" db="EMBL/GenBank/DDBJ databases">
        <authorList>
            <person name="Tagirdzhanova G."/>
        </authorList>
    </citation>
    <scope>NUCLEOTIDE SEQUENCE</scope>
</reference>
<evidence type="ECO:0000256" key="1">
    <source>
        <dbReference type="ARBA" id="ARBA00022723"/>
    </source>
</evidence>
<sequence>MFGHHNPPPVNTRKPSEGLIDLTSDSSQEVFRTPNLQQYSSTNPSYPSHSVNPGYIDLEFLGMSRRRSREPTIARPRQHKRRRRNDSDDCLITISSPTYSAPTHSFPPSINLTNRIELDLRNSFNDDEVTEIDSSGSSTNKRNANTGPLHPLHKAEEEEEPNTKDEQDRQLADTIKEQAGVSQGASKLNQLTCIICMDNMTNMTATMCGHVFCHTCIMEALIAGETRTDGRPAPKCPMCRTKIRRKVPKGAPEVIPLTLKLMTRGKKAREKQKEALA</sequence>
<evidence type="ECO:0000256" key="4">
    <source>
        <dbReference type="PROSITE-ProRule" id="PRU00175"/>
    </source>
</evidence>
<feature type="region of interest" description="Disordered" evidence="5">
    <location>
        <begin position="1"/>
        <end position="20"/>
    </location>
</feature>
<dbReference type="SUPFAM" id="SSF57850">
    <property type="entry name" value="RING/U-box"/>
    <property type="match status" value="1"/>
</dbReference>
<keyword evidence="1" id="KW-0479">Metal-binding</keyword>
<feature type="region of interest" description="Disordered" evidence="5">
    <location>
        <begin position="128"/>
        <end position="170"/>
    </location>
</feature>
<evidence type="ECO:0000256" key="2">
    <source>
        <dbReference type="ARBA" id="ARBA00022771"/>
    </source>
</evidence>
<evidence type="ECO:0000313" key="7">
    <source>
        <dbReference type="EMBL" id="CAF9925975.1"/>
    </source>
</evidence>
<dbReference type="PROSITE" id="PS50089">
    <property type="entry name" value="ZF_RING_2"/>
    <property type="match status" value="1"/>
</dbReference>
<name>A0A8H3IM38_9LECA</name>
<accession>A0A8H3IM38</accession>
<protein>
    <recommendedName>
        <fullName evidence="6">RING-type domain-containing protein</fullName>
    </recommendedName>
</protein>
<feature type="domain" description="RING-type" evidence="6">
    <location>
        <begin position="193"/>
        <end position="240"/>
    </location>
</feature>
<dbReference type="PANTHER" id="PTHR23041:SF78">
    <property type="entry name" value="E3 UBIQUITIN-PROTEIN LIGASE RNF4"/>
    <property type="match status" value="1"/>
</dbReference>
<dbReference type="PROSITE" id="PS00518">
    <property type="entry name" value="ZF_RING_1"/>
    <property type="match status" value="1"/>
</dbReference>